<evidence type="ECO:0000313" key="2">
    <source>
        <dbReference type="Proteomes" id="UP000504634"/>
    </source>
</evidence>
<dbReference type="AlphaFoldDB" id="A0A6J2TMJ2"/>
<keyword evidence="2" id="KW-1185">Reference proteome</keyword>
<dbReference type="PROSITE" id="PS50954">
    <property type="entry name" value="LEM"/>
    <property type="match status" value="1"/>
</dbReference>
<reference evidence="3" key="1">
    <citation type="submission" date="2025-08" db="UniProtKB">
        <authorList>
            <consortium name="RefSeq"/>
        </authorList>
    </citation>
    <scope>IDENTIFICATION</scope>
    <source>
        <strain evidence="3">11010-0011.00</strain>
        <tissue evidence="3">Whole body</tissue>
    </source>
</reference>
<sequence>MSTMLEELQQMTNAQLCIMCHDYHITPGHITSQSRRELERRLLLAIIAERAKQRAKEQSRREQALREHYEVCKKPNNINNTAPRRVLEQVARNTGNLAPLPAPNAVARRGILRNATRHACTMTTPSVLQTSHIRRPTPYPLPTHQYQRSRPHPTPQCSETSTATTIASISSRLPMQLWRYQAARGLGAHTLPLKRTIRIEERRGGERRTAGAEWQRQSEEECEQYDQQDEEYNHYQLYAQQWREYAHRQSHFWDQLPIADNREHTQHAPEMEESDFRNNYGSFSSCSSSVSLLSRLTQNSQSLENYLMSASRLACLSKSAASMNQAFQFKCDDNTSQSEHELRTLNYLSAEEQLQLLAEKRAYLEDKEVLEIMRRRDQLEDSDDGFEIDWFVSEERQRHEPSFWRYMFQLICCNRYGKLDAEKIRCTILCCGMAVCVFMVYKAMH</sequence>
<gene>
    <name evidence="3" type="primary">LOC115626553</name>
</gene>
<evidence type="ECO:0000259" key="1">
    <source>
        <dbReference type="PROSITE" id="PS50954"/>
    </source>
</evidence>
<protein>
    <submittedName>
        <fullName evidence="3">Uncharacterized protein LOC115626553</fullName>
    </submittedName>
</protein>
<dbReference type="GeneID" id="115626553"/>
<feature type="domain" description="LEM" evidence="1">
    <location>
        <begin position="5"/>
        <end position="49"/>
    </location>
</feature>
<dbReference type="InterPro" id="IPR003887">
    <property type="entry name" value="LEM_dom"/>
</dbReference>
<evidence type="ECO:0000313" key="3">
    <source>
        <dbReference type="RefSeq" id="XP_030377791.1"/>
    </source>
</evidence>
<dbReference type="OrthoDB" id="7863506at2759"/>
<organism evidence="2 3">
    <name type="scientific">Drosophila lebanonensis</name>
    <name type="common">Fruit fly</name>
    <name type="synonym">Scaptodrosophila lebanonensis</name>
    <dbReference type="NCBI Taxonomy" id="7225"/>
    <lineage>
        <taxon>Eukaryota</taxon>
        <taxon>Metazoa</taxon>
        <taxon>Ecdysozoa</taxon>
        <taxon>Arthropoda</taxon>
        <taxon>Hexapoda</taxon>
        <taxon>Insecta</taxon>
        <taxon>Pterygota</taxon>
        <taxon>Neoptera</taxon>
        <taxon>Endopterygota</taxon>
        <taxon>Diptera</taxon>
        <taxon>Brachycera</taxon>
        <taxon>Muscomorpha</taxon>
        <taxon>Ephydroidea</taxon>
        <taxon>Drosophilidae</taxon>
        <taxon>Scaptodrosophila</taxon>
    </lineage>
</organism>
<accession>A0A6J2TMJ2</accession>
<name>A0A6J2TMJ2_DROLE</name>
<dbReference type="Proteomes" id="UP000504634">
    <property type="component" value="Unplaced"/>
</dbReference>
<dbReference type="RefSeq" id="XP_030377791.1">
    <property type="nucleotide sequence ID" value="XM_030521931.1"/>
</dbReference>
<proteinExistence type="predicted"/>